<dbReference type="WBParaSite" id="MCU_003346-RA">
    <property type="protein sequence ID" value="MCU_003346-RA"/>
    <property type="gene ID" value="MCU_003346"/>
</dbReference>
<reference evidence="2" key="1">
    <citation type="submission" date="2019-11" db="UniProtKB">
        <authorList>
            <consortium name="WormBaseParasite"/>
        </authorList>
    </citation>
    <scope>IDENTIFICATION</scope>
</reference>
<evidence type="ECO:0000313" key="2">
    <source>
        <dbReference type="WBParaSite" id="MCU_003346-RA"/>
    </source>
</evidence>
<feature type="region of interest" description="Disordered" evidence="1">
    <location>
        <begin position="1"/>
        <end position="27"/>
    </location>
</feature>
<protein>
    <submittedName>
        <fullName evidence="2">Uncharacterized protein</fullName>
    </submittedName>
</protein>
<dbReference type="AlphaFoldDB" id="A0A5K3EXP8"/>
<organism evidence="2">
    <name type="scientific">Mesocestoides corti</name>
    <name type="common">Flatworm</name>
    <dbReference type="NCBI Taxonomy" id="53468"/>
    <lineage>
        <taxon>Eukaryota</taxon>
        <taxon>Metazoa</taxon>
        <taxon>Spiralia</taxon>
        <taxon>Lophotrochozoa</taxon>
        <taxon>Platyhelminthes</taxon>
        <taxon>Cestoda</taxon>
        <taxon>Eucestoda</taxon>
        <taxon>Cyclophyllidea</taxon>
        <taxon>Mesocestoididae</taxon>
        <taxon>Mesocestoides</taxon>
    </lineage>
</organism>
<evidence type="ECO:0000256" key="1">
    <source>
        <dbReference type="SAM" id="MobiDB-lite"/>
    </source>
</evidence>
<name>A0A5K3EXP8_MESCO</name>
<accession>A0A5K3EXP8</accession>
<feature type="compositionally biased region" description="Polar residues" evidence="1">
    <location>
        <begin position="1"/>
        <end position="10"/>
    </location>
</feature>
<proteinExistence type="predicted"/>
<sequence length="60" mass="6927">MEGTGTTEQALLTDHKHESHVRRCPSESTTLVAPLVMYRFSKLFVSDWLSTFLAYHWNAE</sequence>